<feature type="coiled-coil region" evidence="1">
    <location>
        <begin position="288"/>
        <end position="340"/>
    </location>
</feature>
<sequence length="1153" mass="129629">MPAGSIEIYQEYGVFMNKEALQALVNKMVAAIENLEAQCSGPTLKDLDKKVLHITELRRIKADLTSKLELIATFPDDNPNDSSKIAETYSKCEAQIGSYRAIINSKISYLNAVSKAGADQAALYVAFKNAVVAEVTSDPYPLFFTIPESYLSDTQLSLTLAQIGASPSSLQHLVEQQAKMIRESRKPSFEAAFALVEMSLDQLRANKEEAERRYNLIKPEAIAYVQAKKKKDGLWDEIGRLCGTVISDYHVDLQADIKDDASQIRALVKKAAPIAIKRYLTEGNKNLVDKYQTATRECENDVRALEDTIEQLKAEIELLKQKRETKLVQLNAAIADLKQVFEENYDIQSKKLALYGLDLSIISPIAKQFNDKLNQTNTDALDPVEFLEKKLAALKGIAPKLTEAMVAEQEFIAEGIVAKIEEVSSEITSLRKQLIERIRGRGLVFTEEETALLKTVDSYLIGQSHEKTTSPDVLEGKFKEAIKKRDLFKNVALPEIDKAIARSRQARVASLEQELQLLSETFKPYYESIRSKLVDYGLWDEEGDIHYYAVQFEEKSAEKPGRDVDPILFYQEQLAELKEINEQLTGAVRGQNERLATAMVQAISKIAKGITAKRDELLQQMEGQNFKFDIEESKAIALMDNALITEAYAQATSPEYLDPVLQRAKEKKAKFVEISSTVEKAIERCTVIKIAELKESIANQKQVFKDVFNKVHADLGTYGLDHTAVSEINEEFDSEFNAINEDEIDPIEFHNSKLQALKAIATRLDSVVVQAENDIVVDLKHRIDSLVDKIETGHGEALAGKLKPEYQFDETEQALVDEFKIPLPRTYREWTDRAQLEEHMQALKIQKDGLADKSEKIKEMVAIHDGVAFGHYDGFFIEMNMADKAKATAMLTMLGRYLAVKNEKLQDCITSIGFEYIFKQPAIEAIEDLAQDNPEYSGMLEQLQFIKILSAKKIDAVNYLTSSSTVGVVNLLHEKGLDQFITKELLDNAELIKALGLINKYSSVEINEALMTQGILNKMAAVINKIDTFVDDYDCKPAVREQLGQFRKAAIPALLTDKSCEAKKKELCTLAHEHFEHQHFGRRVLADVLQFVTLAFIPLMLYRGYKGKSLLFSQAETNRESVLKRDILPALTDDKSNEAPQGGEELPKVEPQQ</sequence>
<keyword evidence="4" id="KW-1185">Reference proteome</keyword>
<reference evidence="3 4" key="1">
    <citation type="submission" date="2018-06" db="EMBL/GenBank/DDBJ databases">
        <authorList>
            <consortium name="Pathogen Informatics"/>
            <person name="Doyle S."/>
        </authorList>
    </citation>
    <scope>NUCLEOTIDE SEQUENCE [LARGE SCALE GENOMIC DNA]</scope>
    <source>
        <strain evidence="3 4">NCTC13292</strain>
    </source>
</reference>
<dbReference type="PANTHER" id="PTHR23159">
    <property type="entry name" value="CENTROSOMAL PROTEIN 2"/>
    <property type="match status" value="1"/>
</dbReference>
<gene>
    <name evidence="3" type="ORF">NCTC13292_01682</name>
</gene>
<feature type="coiled-coil region" evidence="1">
    <location>
        <begin position="193"/>
        <end position="220"/>
    </location>
</feature>
<evidence type="ECO:0000256" key="1">
    <source>
        <dbReference type="SAM" id="Coils"/>
    </source>
</evidence>
<protein>
    <submittedName>
        <fullName evidence="3">Uncharacterized protein</fullName>
    </submittedName>
</protein>
<evidence type="ECO:0000313" key="4">
    <source>
        <dbReference type="Proteomes" id="UP000254677"/>
    </source>
</evidence>
<keyword evidence="1" id="KW-0175">Coiled coil</keyword>
<feature type="compositionally biased region" description="Basic and acidic residues" evidence="2">
    <location>
        <begin position="1126"/>
        <end position="1137"/>
    </location>
</feature>
<evidence type="ECO:0000256" key="2">
    <source>
        <dbReference type="SAM" id="MobiDB-lite"/>
    </source>
</evidence>
<name>A0A378JDB8_9GAMM</name>
<dbReference type="Proteomes" id="UP000254677">
    <property type="component" value="Unassembled WGS sequence"/>
</dbReference>
<evidence type="ECO:0000313" key="3">
    <source>
        <dbReference type="EMBL" id="STX42620.1"/>
    </source>
</evidence>
<dbReference type="AlphaFoldDB" id="A0A378JDB8"/>
<dbReference type="EMBL" id="UGOA01000001">
    <property type="protein sequence ID" value="STX42620.1"/>
    <property type="molecule type" value="Genomic_DNA"/>
</dbReference>
<proteinExistence type="predicted"/>
<feature type="region of interest" description="Disordered" evidence="2">
    <location>
        <begin position="1126"/>
        <end position="1153"/>
    </location>
</feature>
<feature type="coiled-coil region" evidence="1">
    <location>
        <begin position="567"/>
        <end position="594"/>
    </location>
</feature>
<dbReference type="PANTHER" id="PTHR23159:SF31">
    <property type="entry name" value="CENTROSOME-ASSOCIATED PROTEIN CEP250 ISOFORM X1"/>
    <property type="match status" value="1"/>
</dbReference>
<accession>A0A378JDB8</accession>
<organism evidence="3 4">
    <name type="scientific">Legionella donaldsonii</name>
    <dbReference type="NCBI Taxonomy" id="45060"/>
    <lineage>
        <taxon>Bacteria</taxon>
        <taxon>Pseudomonadati</taxon>
        <taxon>Pseudomonadota</taxon>
        <taxon>Gammaproteobacteria</taxon>
        <taxon>Legionellales</taxon>
        <taxon>Legionellaceae</taxon>
        <taxon>Legionella</taxon>
    </lineage>
</organism>